<organism evidence="8 9">
    <name type="scientific">Strix occidentalis caurina</name>
    <name type="common">northern spotted owl</name>
    <dbReference type="NCBI Taxonomy" id="311401"/>
    <lineage>
        <taxon>Eukaryota</taxon>
        <taxon>Metazoa</taxon>
        <taxon>Chordata</taxon>
        <taxon>Craniata</taxon>
        <taxon>Vertebrata</taxon>
        <taxon>Euteleostomi</taxon>
        <taxon>Archelosauria</taxon>
        <taxon>Archosauria</taxon>
        <taxon>Dinosauria</taxon>
        <taxon>Saurischia</taxon>
        <taxon>Theropoda</taxon>
        <taxon>Coelurosauria</taxon>
        <taxon>Aves</taxon>
        <taxon>Neognathae</taxon>
        <taxon>Neoaves</taxon>
        <taxon>Telluraves</taxon>
        <taxon>Strigiformes</taxon>
        <taxon>Strigidae</taxon>
        <taxon>Strix</taxon>
    </lineage>
</organism>
<feature type="coiled-coil region" evidence="5">
    <location>
        <begin position="129"/>
        <end position="178"/>
    </location>
</feature>
<dbReference type="SUPFAM" id="SSF57850">
    <property type="entry name" value="RING/U-box"/>
    <property type="match status" value="1"/>
</dbReference>
<dbReference type="AlphaFoldDB" id="A0A8D0FV67"/>
<keyword evidence="5" id="KW-0175">Coiled coil</keyword>
<evidence type="ECO:0000259" key="6">
    <source>
        <dbReference type="PROSITE" id="PS50089"/>
    </source>
</evidence>
<evidence type="ECO:0000256" key="4">
    <source>
        <dbReference type="PROSITE-ProRule" id="PRU00024"/>
    </source>
</evidence>
<dbReference type="InterPro" id="IPR013083">
    <property type="entry name" value="Znf_RING/FYVE/PHD"/>
</dbReference>
<evidence type="ECO:0000313" key="8">
    <source>
        <dbReference type="Ensembl" id="ENSSOCP00000020723.1"/>
    </source>
</evidence>
<dbReference type="Ensembl" id="ENSSOCT00000021242.1">
    <property type="protein sequence ID" value="ENSSOCP00000020723.1"/>
    <property type="gene ID" value="ENSSOCG00000015464.1"/>
</dbReference>
<dbReference type="InterPro" id="IPR000315">
    <property type="entry name" value="Znf_B-box"/>
</dbReference>
<dbReference type="GO" id="GO:0008270">
    <property type="term" value="F:zinc ion binding"/>
    <property type="evidence" value="ECO:0007669"/>
    <property type="project" value="UniProtKB-KW"/>
</dbReference>
<evidence type="ECO:0000313" key="9">
    <source>
        <dbReference type="Proteomes" id="UP000694551"/>
    </source>
</evidence>
<name>A0A8D0FV67_STROC</name>
<dbReference type="PROSITE" id="PS00518">
    <property type="entry name" value="ZF_RING_1"/>
    <property type="match status" value="1"/>
</dbReference>
<evidence type="ECO:0000256" key="2">
    <source>
        <dbReference type="ARBA" id="ARBA00022771"/>
    </source>
</evidence>
<dbReference type="Gene3D" id="3.30.160.60">
    <property type="entry name" value="Classic Zinc Finger"/>
    <property type="match status" value="1"/>
</dbReference>
<dbReference type="InterPro" id="IPR050143">
    <property type="entry name" value="TRIM/RBCC"/>
</dbReference>
<reference evidence="8" key="1">
    <citation type="submission" date="2025-08" db="UniProtKB">
        <authorList>
            <consortium name="Ensembl"/>
        </authorList>
    </citation>
    <scope>IDENTIFICATION</scope>
</reference>
<proteinExistence type="predicted"/>
<sequence length="248" mass="28841">HRPRYPPAPGPRPTFKEELLCPICYEPFREAVTLCCGHNFCKGCVSRSWEHRHHVCPVCKEASSFDDLRVNHTLNNLVEMILKEEGQRQGRTVALCPLHHEEAKLFCLEDKELACFICQSSKQHEGHKMRLVQEAAADFRVEATRLEEQIRREFEKLHEFLRDEEKALLAQLQEETRRKHGLIEGKMKQLAEESRALLNEACQLRVDLKEDDYTFLMVKPPWGAHPRRVPGLAAVQCVEEDAGHHHRR</sequence>
<dbReference type="PROSITE" id="PS50089">
    <property type="entry name" value="ZF_RING_2"/>
    <property type="match status" value="1"/>
</dbReference>
<dbReference type="SUPFAM" id="SSF57845">
    <property type="entry name" value="B-box zinc-binding domain"/>
    <property type="match status" value="1"/>
</dbReference>
<dbReference type="Pfam" id="PF00643">
    <property type="entry name" value="zf-B_box"/>
    <property type="match status" value="1"/>
</dbReference>
<dbReference type="InterPro" id="IPR027370">
    <property type="entry name" value="Znf-RING_euk"/>
</dbReference>
<dbReference type="Proteomes" id="UP000694551">
    <property type="component" value="Unplaced"/>
</dbReference>
<evidence type="ECO:0000256" key="5">
    <source>
        <dbReference type="SAM" id="Coils"/>
    </source>
</evidence>
<feature type="domain" description="B box-type" evidence="7">
    <location>
        <begin position="91"/>
        <end position="132"/>
    </location>
</feature>
<dbReference type="PROSITE" id="PS50119">
    <property type="entry name" value="ZF_BBOX"/>
    <property type="match status" value="1"/>
</dbReference>
<reference evidence="8" key="2">
    <citation type="submission" date="2025-09" db="UniProtKB">
        <authorList>
            <consortium name="Ensembl"/>
        </authorList>
    </citation>
    <scope>IDENTIFICATION</scope>
</reference>
<keyword evidence="2 4" id="KW-0863">Zinc-finger</keyword>
<evidence type="ECO:0000256" key="3">
    <source>
        <dbReference type="ARBA" id="ARBA00022833"/>
    </source>
</evidence>
<dbReference type="SMART" id="SM00336">
    <property type="entry name" value="BBOX"/>
    <property type="match status" value="1"/>
</dbReference>
<evidence type="ECO:0000256" key="1">
    <source>
        <dbReference type="ARBA" id="ARBA00022723"/>
    </source>
</evidence>
<dbReference type="PANTHER" id="PTHR24103">
    <property type="entry name" value="E3 UBIQUITIN-PROTEIN LIGASE TRIM"/>
    <property type="match status" value="1"/>
</dbReference>
<accession>A0A8D0FV67</accession>
<dbReference type="Pfam" id="PF13445">
    <property type="entry name" value="zf-RING_UBOX"/>
    <property type="match status" value="1"/>
</dbReference>
<dbReference type="CDD" id="cd16599">
    <property type="entry name" value="RING-HC_TRIM35_C-IV"/>
    <property type="match status" value="1"/>
</dbReference>
<protein>
    <submittedName>
        <fullName evidence="8">Tripartite motif containing 35</fullName>
    </submittedName>
</protein>
<dbReference type="SMART" id="SM00184">
    <property type="entry name" value="RING"/>
    <property type="match status" value="1"/>
</dbReference>
<keyword evidence="3" id="KW-0862">Zinc</keyword>
<keyword evidence="9" id="KW-1185">Reference proteome</keyword>
<dbReference type="InterPro" id="IPR017907">
    <property type="entry name" value="Znf_RING_CS"/>
</dbReference>
<feature type="domain" description="RING-type" evidence="6">
    <location>
        <begin position="21"/>
        <end position="60"/>
    </location>
</feature>
<dbReference type="InterPro" id="IPR001841">
    <property type="entry name" value="Znf_RING"/>
</dbReference>
<dbReference type="Gene3D" id="3.30.40.10">
    <property type="entry name" value="Zinc/RING finger domain, C3HC4 (zinc finger)"/>
    <property type="match status" value="1"/>
</dbReference>
<evidence type="ECO:0000259" key="7">
    <source>
        <dbReference type="PROSITE" id="PS50119"/>
    </source>
</evidence>
<keyword evidence="1" id="KW-0479">Metal-binding</keyword>